<sequence>MECCCHCAVAFDEPAIFQGQVVVGEGSRAQRVKPHQLPQCADDMVLVDRFST</sequence>
<evidence type="ECO:0000313" key="2">
    <source>
        <dbReference type="Proteomes" id="UP001164776"/>
    </source>
</evidence>
<keyword evidence="2" id="KW-1185">Reference proteome</keyword>
<organism evidence="1 2">
    <name type="scientific">Paspalum vaginatum</name>
    <name type="common">seashore paspalum</name>
    <dbReference type="NCBI Taxonomy" id="158149"/>
    <lineage>
        <taxon>Eukaryota</taxon>
        <taxon>Viridiplantae</taxon>
        <taxon>Streptophyta</taxon>
        <taxon>Embryophyta</taxon>
        <taxon>Tracheophyta</taxon>
        <taxon>Spermatophyta</taxon>
        <taxon>Magnoliopsida</taxon>
        <taxon>Liliopsida</taxon>
        <taxon>Poales</taxon>
        <taxon>Poaceae</taxon>
        <taxon>PACMAD clade</taxon>
        <taxon>Panicoideae</taxon>
        <taxon>Andropogonodae</taxon>
        <taxon>Paspaleae</taxon>
        <taxon>Paspalinae</taxon>
        <taxon>Paspalum</taxon>
    </lineage>
</organism>
<dbReference type="Proteomes" id="UP001164776">
    <property type="component" value="Unassembled WGS sequence"/>
</dbReference>
<protein>
    <submittedName>
        <fullName evidence="1">Uncharacterized protein</fullName>
    </submittedName>
</protein>
<evidence type="ECO:0000313" key="1">
    <source>
        <dbReference type="EMBL" id="KAJ1257401.1"/>
    </source>
</evidence>
<reference evidence="1 2" key="1">
    <citation type="submission" date="2022-10" db="EMBL/GenBank/DDBJ databases">
        <title>WGS assembly of Paspalum vaginatum 540-79.</title>
        <authorList>
            <person name="Sun G."/>
            <person name="Wase N."/>
            <person name="Shu S."/>
            <person name="Jenkins J."/>
            <person name="Zhou B."/>
            <person name="Torres-Rodriguez J."/>
            <person name="Chen C."/>
            <person name="Sandor L."/>
            <person name="Plott C."/>
            <person name="Yoshinga Y."/>
            <person name="Daum C."/>
            <person name="Qi P."/>
            <person name="Barry K."/>
            <person name="Lipzen A."/>
            <person name="Berry L."/>
            <person name="Pedersen C."/>
            <person name="Gottilla T."/>
            <person name="Foltz A."/>
            <person name="Yu H."/>
            <person name="O'Malley R."/>
            <person name="Zhang C."/>
            <person name="Devos K."/>
            <person name="Sigmon B."/>
            <person name="Yu B."/>
            <person name="Obata T."/>
            <person name="Schmutz J."/>
            <person name="Schnable J."/>
        </authorList>
    </citation>
    <scope>NUCLEOTIDE SEQUENCE [LARGE SCALE GENOMIC DNA]</scope>
    <source>
        <strain evidence="2">cv. 540-79</strain>
    </source>
</reference>
<accession>A0A9W7XF30</accession>
<gene>
    <name evidence="1" type="ORF">BS78_K057200</name>
</gene>
<name>A0A9W7XF30_9POAL</name>
<dbReference type="AlphaFoldDB" id="A0A9W7XF30"/>
<proteinExistence type="predicted"/>
<dbReference type="EMBL" id="MU629417">
    <property type="protein sequence ID" value="KAJ1257401.1"/>
    <property type="molecule type" value="Genomic_DNA"/>
</dbReference>
<comment type="caution">
    <text evidence="1">The sequence shown here is derived from an EMBL/GenBank/DDBJ whole genome shotgun (WGS) entry which is preliminary data.</text>
</comment>